<keyword evidence="4" id="KW-0963">Cytoplasm</keyword>
<dbReference type="FunFam" id="2.60.40.10:FF:000080">
    <property type="entry name" value="Myosin light chain kinase, smooth muscle"/>
    <property type="match status" value="1"/>
</dbReference>
<comment type="subcellular location">
    <subcellularLocation>
        <location evidence="1">Cytoplasm</location>
    </subcellularLocation>
</comment>
<feature type="domain" description="Ig-like" evidence="13">
    <location>
        <begin position="6438"/>
        <end position="6526"/>
    </location>
</feature>
<feature type="domain" description="Ig-like" evidence="13">
    <location>
        <begin position="503"/>
        <end position="587"/>
    </location>
</feature>
<feature type="compositionally biased region" description="Basic and acidic residues" evidence="12">
    <location>
        <begin position="5174"/>
        <end position="5198"/>
    </location>
</feature>
<feature type="region of interest" description="Disordered" evidence="12">
    <location>
        <begin position="869"/>
        <end position="981"/>
    </location>
</feature>
<feature type="compositionally biased region" description="Basic and acidic residues" evidence="12">
    <location>
        <begin position="5640"/>
        <end position="6004"/>
    </location>
</feature>
<keyword evidence="8" id="KW-1015">Disulfide bond</keyword>
<feature type="region of interest" description="Disordered" evidence="12">
    <location>
        <begin position="7541"/>
        <end position="7577"/>
    </location>
</feature>
<evidence type="ECO:0000259" key="13">
    <source>
        <dbReference type="PROSITE" id="PS50835"/>
    </source>
</evidence>
<dbReference type="FunFam" id="2.60.40.10:FF:000425">
    <property type="entry name" value="Myosin light chain kinase"/>
    <property type="match status" value="2"/>
</dbReference>
<dbReference type="InterPro" id="IPR013098">
    <property type="entry name" value="Ig_I-set"/>
</dbReference>
<evidence type="ECO:0000259" key="14">
    <source>
        <dbReference type="PROSITE" id="PS50853"/>
    </source>
</evidence>
<dbReference type="GO" id="GO:0030154">
    <property type="term" value="P:cell differentiation"/>
    <property type="evidence" value="ECO:0007669"/>
    <property type="project" value="UniProtKB-ARBA"/>
</dbReference>
<dbReference type="GO" id="GO:0007156">
    <property type="term" value="P:homophilic cell adhesion via plasma membrane adhesion molecules"/>
    <property type="evidence" value="ECO:0007669"/>
    <property type="project" value="TreeGrafter"/>
</dbReference>
<organism evidence="15 16">
    <name type="scientific">Bombyx mandarina</name>
    <name type="common">Wild silk moth</name>
    <name type="synonym">Wild silkworm</name>
    <dbReference type="NCBI Taxonomy" id="7092"/>
    <lineage>
        <taxon>Eukaryota</taxon>
        <taxon>Metazoa</taxon>
        <taxon>Ecdysozoa</taxon>
        <taxon>Arthropoda</taxon>
        <taxon>Hexapoda</taxon>
        <taxon>Insecta</taxon>
        <taxon>Pterygota</taxon>
        <taxon>Neoptera</taxon>
        <taxon>Endopterygota</taxon>
        <taxon>Lepidoptera</taxon>
        <taxon>Glossata</taxon>
        <taxon>Ditrysia</taxon>
        <taxon>Bombycoidea</taxon>
        <taxon>Bombycidae</taxon>
        <taxon>Bombycinae</taxon>
        <taxon>Bombyx</taxon>
    </lineage>
</organism>
<feature type="domain" description="Ig-like" evidence="13">
    <location>
        <begin position="6657"/>
        <end position="6745"/>
    </location>
</feature>
<evidence type="ECO:0000256" key="10">
    <source>
        <dbReference type="ARBA" id="ARBA00023319"/>
    </source>
</evidence>
<evidence type="ECO:0000313" key="16">
    <source>
        <dbReference type="RefSeq" id="XP_028034062.1"/>
    </source>
</evidence>
<evidence type="ECO:0000256" key="8">
    <source>
        <dbReference type="ARBA" id="ARBA00023157"/>
    </source>
</evidence>
<dbReference type="InterPro" id="IPR003961">
    <property type="entry name" value="FN3_dom"/>
</dbReference>
<dbReference type="SMART" id="SM00409">
    <property type="entry name" value="IG"/>
    <property type="match status" value="17"/>
</dbReference>
<feature type="region of interest" description="Disordered" evidence="12">
    <location>
        <begin position="5216"/>
        <end position="5330"/>
    </location>
</feature>
<dbReference type="PROSITE" id="PS50835">
    <property type="entry name" value="IG_LIKE"/>
    <property type="match status" value="15"/>
</dbReference>
<proteinExistence type="inferred from homology"/>
<dbReference type="RefSeq" id="XP_028034062.1">
    <property type="nucleotide sequence ID" value="XM_028178261.1"/>
</dbReference>
<feature type="compositionally biased region" description="Basic and acidic residues" evidence="12">
    <location>
        <begin position="4848"/>
        <end position="4904"/>
    </location>
</feature>
<sequence>MEPPSFPAGGLQTVRAAPGSVATLTLPTPAGTPPLHYSWSRAGASLDDRFVSTEEAGGVRLTVSTARTGDTGVYTLQASNAAGSDTARVRLEVSAEESPSGEDPPTFLRRLQDLTVKVGTRTRFLVEIISSTECKVTWYRNERRLLEAERVSIVRDGSFFCADVAAVSVDDAGRWTCTAENVGGRASCSAHLNVLVPKAYKRPEFVEELRALLTEQGTVSLECKVVGVPTPVLRWFKDSREIKAGDVFALTANAEDPTSLGTYTCEAVNCMGRAYSSSKVHVVGRASREGSLKPNSSGLSPEPPPIFTRELEDQYVRICEPFTLSCQIVVPPWPRSVVWYNKEGKVEAGERYHVLEDGVGGYVLEVRSAEWRDEGEWKCVATSSGGRVGISTCSLNMDVPKNYRKPRFMENLQAVLTEEGLVSFECKVVGFPTPVLSWFKDGQELKPGDVYQLTGTNSLGSYCCIAKNCMGQASSSAELTVEDIQNQLNEEEKLQLFSKNQAPKFVHGLKSVEAKIDEPFRFTIKVAIPPEPSLLWYRDDQPVDESSRCHLGKEERGVFFLDIQALEFLDQAEWKCVAFNDFGQSVTSCFLKLIIPRHYKKPRFLENLQAILSDEGAVNLECKVIGVPQPVLKWYKDGEELKPGDIHRIISGQDGTCSLGTYTCEASNCMGVAASSASLLGFEESMKAKEKKKAEEQALQRNLSLSTIHEERTSQMYDTPVGDITLDDKGEVSFSFDGKEVSVSLYETPDLTEEEALQIVEMYADQLSENVTEHNVVELPPLRFVKETSTSGNLLMEALVIDVSPEYFASPEEDLRTEADVEDISIADENGLPQLSLDQEIDIAGEDYLEKTMALLSEEKVDIPLTLGRKKSDSQKSGEDYFSLSREQSLSEEKKDDDTQVMSESELQSFASAHSSGKPKSKSSKPSGEDGHESSDLTKTILLRDDMQKPTESDVKTSARKTKRERRSSRGSSGSEKSVDKFKDELIKEQTIIATETEMEGKQVMTNEEFRVSMTNVSTSLNKVINDIEKIEKEIIIKSELMASAATASKSLEIISSLINPLSEILSITDTIQESASETIEVQRTLFSRLPKPLKVLQQTLTIIEKCIDVESDNRTLVKKTCVSIMEKCGNAIQNLVCEINAIEKKEYLLLSENVCNELDVVSNEISTVVNFSTESIKTNNLLNEATEVKLESTVESKHLTDTQKALFELKGPLRSLLYIVDSAESGKIVDISQVNNSEVILNDMSASIQDLQSALEQIESLSVLECATSLNKYNTEIIENVMEPVLQLRSSFEKMSTEIKAEDKIQLNKVLSSIKENLTVISSYINKVENNIGAFDVLQNENKLEALQKMAETLISLEKNLPTLDTMPQVQSNMNSFHKNLTKALEKVIESNNAKKYLSMIEICDGIRRINSCIRDMDTDNILSLASLSNTLKIIQNQFIKNIFDSELNCCVVTNITDILIGIQETINQAQESTTEIQYDNLQEIQAPVLDSTKVKIIVEHVNQTVAAINQVKLLETTSSLKENITPILQKICPILEELKQNIASACVGGIQKEAYVSDISEKSFSEKFAIPLSELNHNVIVLNQTIIENIESLKESNEIVTAIAEPLQELFRTLEVIQQDVISQFGPDLSQYEISVDIASIIQSLQSCVVMIQDHAAIEVVDDMSTLEDISGIKTTAETAPSDQLVLPTAEFATTEQTLGSFYDEQPKSSIAQALHVLNEHLTILQSPEIIDAIDTLSEISDYFSLKSVTLGLSDLHSGIEEVLQPIVLEGLQSINASKLAAMAEPMQVLQHSLSVVDPNNIPIYENILELPTDNIHSVLNKINAFKEHLDKCMQAILPALEFTKQSIEISSSVNKLREACQHLKIMLKSINQSSTTQIPEVQVLDDVVNEILIATDVTEGIKIEQVRYLSEELYAKVAGIQEEILRFTPNSSEALPNEASFIHTIEEVEHNIAVLEEYDFVDLSRASELSSCASPQIAKEVEIESLVHISEIVETAVRIIKDAGEDTPMADLMIVEDFFTTCKNEFTILRCLLNKSMSPKKIIRLVQEFCNIQSTIQGFKTKTNELQLSDDVNQCIESFLIHSDDCLATVRQSLIKIVESQSELLFKSPIVNLKYLSHRNHFDKMANLVAKLDNLVDAVKPNAENIKDKIIMELKNFDLCNVNNEENKLVRTMDDFFRFVEDEIVVQEDNDKKVIFKKILTCLEKHQDYKDATDAGKVLIIMHCLSNCVDILQESLGETKQKIECDTNDEALDIKAALMEMVEPLQNLHTQLIHVQEVVLSGVQEDSISLDIDSAESIVQTISDVHKKISAKLELETVNVSDKDVALIFEVDKDLHAIQDSIKALKNQPAAQDINDVTKQIQDVEKSLHVLVASENVITDVKDKIPKGSTEQLVQHINQYIELIEIVEEISAVIKIEDLKETIEMAKDLRETFVTSDMINDEVAESIKEEILIEQARLAHKLQKAVSALQVQVFDSAQEMVPELSTEIFQRVARVTAQLQADLMAVTGVHITIQAPPYVLDEVAKSLETISTENRLVPESAQGDKLVSIVENVNMFENTADPPIQPKPKELSKVTVEPEEVNITQLLEDVSSNEGVINENLVTVTQEVAVAQMETNMDIAGVSKKTQDGLIKDDIKSFSISEEAQLIFEQGPPEVYNVLNAEELASNQTFSADSASTNMPDNELDIVEPVLVCSVPASSLDDLEGSVNPKTGLVTDEKIDLQKVDVTIVMPEIAQLDKCQPFYAKLVEHLDEYVNENIIEIVDEFSCSANLHELMQSVDLAKQLQKSIRISESVIKPKIETEPNPESPVYLASQLKMALLVLYNQELESLEVMAPHLTKDKLKAISEIVHNLCDDLTQVMEAIQSNQNTSESSVKESVQKANVVEQDLNAPEEINKIFETKTPLQEVETAQNIVSLEKTSTDLLSEEKHETIDTAEIKSLVGKITDNLFLIEAAQSIEIKEDFCDVKSTDLQVTDSVTEVLESSDVGVIENVSSNISCDTIDLPLNEDDYSIQTAHSTEVEPERLDSSVILGGTSLKQVPDVMNLEMEEKEAFETLAGTTHETTENLMGENVCPIKNDEVNIEIIDTLISKEDRANFEHLKKNQLTSLESDDVPTNINLLVDDSLLEIDKAVKSTEALKNIPQRDLAENEQQLGEDTTGSKQKVVELQDTIDDVSQDMIVEHLPTSEVKLLEGQLLGAEENTLSEVLKSSLVTVQKTTETPMDDTSVDLVKIAGEPEIKSKLVEELQTVADSKSQKMIEESTTRETVESPLITTGKTTETPNDTTSMNVGETEKQRKESITELNQMSSDFTKSQGIVSDVSQEILVEHLISDEIKFTKEQQLAKEDLTAEVNLPLVTGLETIQTLNSNLENEMCESLKIEQAVSAETTESTVESQIVASEVIPELVSEQLKKDQAESSNSQTAENIVRETVVISETTALETLGLPLERSGNDGGLVELLSIETKQIIVEPRAAIYEVVDEQQVVPSGQQPVEAIDSMKKEPLDAMEIPLTGAATSFLVTKNETTEAKSDNAAEITKVEDEIAAEVEKEMVPKVICETTQDMAKKQIEVEEVVDVKLLPSTIDEIIYNNVVESLIGTPLKTISSTLAENITSDVNSTVTNQAKLLKTEQVTIEMQLTENVKCEELCSKQLNNDQLEHLSTQPLVVENIPQTIAVESLTVATIDCTENLASDVNDVKEFEAASSIELNQETMQSQGIVCEIIEENLDKQITSGEDSSLETFKYFQSTDAPVREAVESTVVSAIETTCELDENVQNDIVETVNIEEESSTKERQVIMELQGVVPEISDELCTEQLTIDETPESSLKTVLESFEILKDGNNSDVLEDKCQAVICEITEETVVEQLNEYQAPDLELKSAAAENVPTEATNSLVVTVLETTEILTGDISNDASDSLRIKNIPSMSNLEIESAFETDLKQNQVKENFAAENVVLSEQQAQITAVEETLNITDNVMSNIHTDDATKPSALIACEEQYHVQITEPVVVDKTEPIEELGNRIEAISPEDTGNAVNLMESFDNAEVVEIVSVEAVSENAMVPYFELESADILSSPHVLDNVEDKLASASDINDQSFLIVHLEQFIFDEVSDVVQQILDLTNVEELKEILHTAKELHECLVKSENALAAESVPLQNVKTHKSLLQKKLQGGLCILHNVTLERAQRLTSEIKSDNLQKLSEVITHLQKDLEAFSSEVGSEDVSENVRTSETDSMKRLKNLLQDVSDETNVLLSEKSHENNEKLRDTLDEVQTVIIKLKRDYDCSAVDTLNETLEDLECSVRSVQLQINEESPPELLQEACATLNLLVNNMNESKVSLLNESSTIKEIKDHQILKKCSEDVSQTVELLEDVSTIKAPEKGNLHKIVSELGKLKDKIKVLRITFLIDAETLVERGIDALRSLDEVEEKVFTLEKDIESEINIPTDIRENILTAVHSVYGSISNMRGTISSIQKQYMFENYGKPTDNLLKSIKNTRIISEIDSEDNLTKWKRFSKTLRNVLNHFEDIKFYISLDKTARLPSDAAFTKIILEDLKNNINEIIIDHEKLASCNNKEKMSGALDIVTKYLKKIEIQTSLEVKEKIPMFCEIAPQVLQATELVLAKFTKCIDQESNEVEIKDNTLQLKNDQTVRNMSVSKEDEFFTEAIEMETITEQKQTDQTNELVKENIQETSQTDSKDLDVTIEKFGNEEVGAKDRKKSFSLTALDEQSEEQFPKLDKSSDKNQNQEATTSYADMTEIKKQKAKPTDEEIQNEDGHYLIKENKKQNKADTEIGKVEKQNKQEVDFVKDQIEMELNEKNASEIEEKTETTILPVKLEQEQVDERELANKEEENRKLEVSTARKKAEADSKKIQEEQGNKSNEENSYTAKEKTKQDQKITEFKEEEKQEIPEVADDDKPNAENIFLVKGTIKDDNNKTELGEDQQKGETAHLIKEKAKADKKRAELEDEEKPGEEVSLLAKEKEEADKKKAELDEQEKRSEEEARLAKEKAEADKKRLELAEQEKRTEVESRLTKDKSEADKKQVELEEQKKGSEEESLLAKEKAKADEKRVELEKLEIPNEEESPLANEKAEVEKKRAELEEQEKRSEEEYRLAKEKAEAGKKKLELEEQEKSKEEESLRANEKVEADKKREELDLEEKRKEEEAHLATEKTEEDKKKAKLEKTKKKKGEQSRLAKEKVETDQKRTEVEDEEKRIEEKACFVKEKAEADKSLELEVQKKRSEEESRLTKEKSEADKKQVELEEQKKGSEEESLLTTKKAEADEKRVELEKQEKLSEEEARLAKEKVEADKKRLELEEQEKRSEEESRLAKEKAEADKKRVELEKQEKLIEEEARLAKEKAEANKKRLEQEEQEKRSEEESRLAKEKAEADKKRVELEKQEKLIEEEARLAKEKAEADKKRLELEEQEKRSEEESRLAKEKAEADKKRVELEKQEKLIEEEARLAKEKAGADKKRLELEEQEKRNEEEARLAKEKAEADKKRLELEEQEKRSEEESRLAKEKAEADKKRVELEKQEKLIEEEARLAKEKAEADKKKLELEEQEKRSEEESRLAKEKAEADKKRVKLEEQEKRSKEEARLAKEKAEADKKRLELEEQEKSKEEELRLAKEKAKADKKKANLEKTKKKKGEQTPLAKKKVETDPKRTEVEDEEKRTEEEARLAKEKTIADKKRLELEEQEKRNEEESRLAKEKAEADKKRVVLEEQEKRNEEEARLAKEKAEADKKTLELEEQEKRSEEESRLAKEKAETDKKRVESEEQEKRSEEEARLAKEKAEADKKRLEQEEQEKRSEEESRLAKEKAEADKKRVESEEQEKRSEEEARLAKKKAEADKERIELEEQEKRSEEESRLANEKAKADKKRLELEEQEKRNEEEARLAKEKAEADKKRLELEEQEKRSEEESRLAKEKAKADKKRLELEELEKRNEEEARLAKEKAETDKKRVELEEQEKRSEEEARLAKERAEADKMRLELEEQEKSKEEEVRLAKEKAKADKKKANLEKTKKKKGEQTPLAKEKVETDQKRTEVEDEEKRKEEESRLSRGKAEIGKKKAELEEEVKRTDEEALIAKARTEEDQKKPRADKIKVGKDDEAQLAKENVEADKKRRKSGFEDKYRGQEAGNAKEKAEADKSKAEVKDGEKYKEEEAPLANQKAEMDEKENKTDNEIKGSENVGQQIKENYEMDKEKTKIGMVTKRNDDKAYISIENMEAARKSELGEKIQSHLGYEKVRKVESKEQIENDETRFKLSIDNQDNSVLDYDNVMYQESKYGAIKKNAHKTDRNGDVKRKYEASYNQEKNSSRFNDNEHYIKEYQYEPGPSHTKTNDWDKHRFVDHSHRDFSMEFAKPSKYRERSFENRYCVDKDYSSLNKNATIYKAQTINLDAQLRSSVPPLPLESSRSSEPTERRPDMRHRSKAFSEARSVISEKRTLSRNSTRKPVFSTFLTDRTAVEGSRVKLTCSVISSSDPTVTWYRNGVLLDNKLKYRKKLVDGLITLEVLNAVPSDSAEYSCTVENENGAISTSANLKVYPSFEASPIPPTFTRSIRDTFHLAENELVLECRIRGQPLPKITWFKDDKQIPSDGRYQAFYLADGVCRLAIDNPTPEDSGTYTCKAENSVWTDQITHFVNFTGRESQVSPNVVTAEKTRIARQSLESRRPHFGNVLTDYQVARGGTIGLQVEIRGCPTRVEWLREGRSVTEVYRNARAFVEQGLYTLALSDVTETESGLYTCRAWSAHGNVDMNAAITVVQPSDLDGKPAVIVGRPEKDILISVGEDINISFRTQGEPKPKVIFMKGIRDITNSQRVCKMTSDDYVKFTLKRSVVSDAGTYCILVRNAYGCDRAFVTVVVRQRASSEHLISDWTYPLDDSALSIADRKYKSVPERIPGEPCVVDGGNNWVSLAWPKPDPQTTAPVLAYKVESWLIGAEGGARWVELGITPLNSFDAFNLKQGEEYHFRVTPRNRYGWGESSQTSSSIGVGLAGDRPEFVDILPGQLKILAGETANLTCSVKGKPVPGVVWMKNGHEVEEEAGRMTSQFNGFDCCLTIKDINIDDEGRYSCEATNTHGKASTYARLAVVTDRTVWEADAKLKRERSAEVEGDYPPQFTMRLRDRRVQATYPVRLTCQVIGSPPPKVSWYKDGEEVVYDKRRNKYQDEQFHTLEIAPTNLDDGGVYEVTARNNSGAVSCHCGLVVDKGIRAYVAPEFCCGLEPLYKLHEGDELRISAVVEAYPSVGVTWYRDGVRLRPSRRAIMTLDRDGQIELALAAVTPRDAGVYTCTASNEVGRASTSGKVEVIGTDQTSEQRRPPVVISPDVPYSKEPMFIRKPRSSEAREGDTVIIECEVVGDPKPDVYWLRDFLKPDYYRDATHFKRVGEGPEYRFEIPHAKLNYTGAYSVVARNIHGEAKAVISLQIKVKDISSTEEAHHIRYGRVEVLPRFERNLTDMLSCDGDTVEFECQVTGNPEPDIRWFHYAEVIRDCADFESSYDDGTARLKIKQVTAEDEGTYTCEASNCLGKAKSNACLVVYPPGEPNTLCQRLRRPPALLSAASTPRSTPRSTPARSVSRTRTPGPDTRRLSSPGRQMAPTFYTYPFNKVVEEGENVTFKCAVKGNPSPWASWDKDGSIITPSARITVKEKEEIMRILEIDEVSIEDVGIYRITVENELGRAEASARLEVITRSGKFYGGLRAYSASPRKCLSYRRRPSTPRQD</sequence>
<feature type="region of interest" description="Disordered" evidence="12">
    <location>
        <begin position="4802"/>
        <end position="5198"/>
    </location>
</feature>
<dbReference type="CDD" id="cd00063">
    <property type="entry name" value="FN3"/>
    <property type="match status" value="1"/>
</dbReference>
<feature type="domain" description="Ig-like" evidence="13">
    <location>
        <begin position="105"/>
        <end position="193"/>
    </location>
</feature>
<dbReference type="InterPro" id="IPR036179">
    <property type="entry name" value="Ig-like_dom_sf"/>
</dbReference>
<dbReference type="SMART" id="SM00060">
    <property type="entry name" value="FN3"/>
    <property type="match status" value="1"/>
</dbReference>
<feature type="compositionally biased region" description="Basic and acidic residues" evidence="12">
    <location>
        <begin position="5262"/>
        <end position="5330"/>
    </location>
</feature>
<dbReference type="GO" id="GO:0005737">
    <property type="term" value="C:cytoplasm"/>
    <property type="evidence" value="ECO:0007669"/>
    <property type="project" value="UniProtKB-SubCell"/>
</dbReference>
<dbReference type="GO" id="GO:0009653">
    <property type="term" value="P:anatomical structure morphogenesis"/>
    <property type="evidence" value="ECO:0007669"/>
    <property type="project" value="UniProtKB-ARBA"/>
</dbReference>
<evidence type="ECO:0000256" key="4">
    <source>
        <dbReference type="ARBA" id="ARBA00022490"/>
    </source>
</evidence>
<feature type="domain" description="Fibronectin type-III" evidence="14">
    <location>
        <begin position="6883"/>
        <end position="6979"/>
    </location>
</feature>
<protein>
    <submittedName>
        <fullName evidence="16">Titin homolog isoform X4</fullName>
    </submittedName>
</protein>
<dbReference type="InterPro" id="IPR050958">
    <property type="entry name" value="Cell_Adh-Cytoskel_Orgn"/>
</dbReference>
<feature type="compositionally biased region" description="Basic and acidic residues" evidence="12">
    <location>
        <begin position="5216"/>
        <end position="5254"/>
    </location>
</feature>
<dbReference type="GO" id="GO:0005886">
    <property type="term" value="C:plasma membrane"/>
    <property type="evidence" value="ECO:0007669"/>
    <property type="project" value="TreeGrafter"/>
</dbReference>
<feature type="domain" description="Ig-like" evidence="13">
    <location>
        <begin position="304"/>
        <end position="396"/>
    </location>
</feature>
<keyword evidence="15" id="KW-1185">Reference proteome</keyword>
<keyword evidence="11" id="KW-0175">Coiled coil</keyword>
<dbReference type="GO" id="GO:0040017">
    <property type="term" value="P:positive regulation of locomotion"/>
    <property type="evidence" value="ECO:0007669"/>
    <property type="project" value="UniProtKB-ARBA"/>
</dbReference>
<feature type="compositionally biased region" description="Polar residues" evidence="12">
    <location>
        <begin position="900"/>
        <end position="914"/>
    </location>
</feature>
<evidence type="ECO:0000256" key="1">
    <source>
        <dbReference type="ARBA" id="ARBA00004496"/>
    </source>
</evidence>
<dbReference type="FunFam" id="2.60.40.10:FF:001894">
    <property type="entry name" value="Stretchin-Mlck, isoform V"/>
    <property type="match status" value="1"/>
</dbReference>
<feature type="domain" description="Ig-like" evidence="13">
    <location>
        <begin position="7317"/>
        <end position="7410"/>
    </location>
</feature>
<feature type="compositionally biased region" description="Basic and acidic residues" evidence="12">
    <location>
        <begin position="4802"/>
        <end position="4813"/>
    </location>
</feature>
<feature type="domain" description="Ig-like" evidence="13">
    <location>
        <begin position="7101"/>
        <end position="7290"/>
    </location>
</feature>
<dbReference type="GO" id="GO:0060298">
    <property type="term" value="P:positive regulation of sarcomere organization"/>
    <property type="evidence" value="ECO:0007669"/>
    <property type="project" value="UniProtKB-ARBA"/>
</dbReference>
<keyword evidence="6" id="KW-0677">Repeat</keyword>
<dbReference type="InterPro" id="IPR007110">
    <property type="entry name" value="Ig-like_dom"/>
</dbReference>
<feature type="compositionally biased region" description="Basic and acidic residues" evidence="12">
    <location>
        <begin position="6180"/>
        <end position="6193"/>
    </location>
</feature>
<dbReference type="FunFam" id="2.60.40.10:FF:000557">
    <property type="entry name" value="Myosin binding protein Ha"/>
    <property type="match status" value="1"/>
</dbReference>
<evidence type="ECO:0000256" key="11">
    <source>
        <dbReference type="SAM" id="Coils"/>
    </source>
</evidence>
<dbReference type="Gene3D" id="2.60.40.10">
    <property type="entry name" value="Immunoglobulins"/>
    <property type="match status" value="18"/>
</dbReference>
<feature type="region of interest" description="Disordered" evidence="12">
    <location>
        <begin position="5343"/>
        <end position="6193"/>
    </location>
</feature>
<feature type="domain" description="Ig-like" evidence="13">
    <location>
        <begin position="7581"/>
        <end position="7670"/>
    </location>
</feature>
<dbReference type="CDD" id="cd00096">
    <property type="entry name" value="Ig"/>
    <property type="match status" value="3"/>
</dbReference>
<dbReference type="InterPro" id="IPR003598">
    <property type="entry name" value="Ig_sub2"/>
</dbReference>
<feature type="domain" description="Ig-like" evidence="13">
    <location>
        <begin position="4"/>
        <end position="94"/>
    </location>
</feature>
<evidence type="ECO:0000256" key="9">
    <source>
        <dbReference type="ARBA" id="ARBA00023179"/>
    </source>
</evidence>
<feature type="compositionally biased region" description="Basic and acidic residues" evidence="12">
    <location>
        <begin position="4914"/>
        <end position="4949"/>
    </location>
</feature>
<feature type="domain" description="Ig-like" evidence="13">
    <location>
        <begin position="6983"/>
        <end position="7073"/>
    </location>
</feature>
<dbReference type="SUPFAM" id="SSF48726">
    <property type="entry name" value="Immunoglobulin"/>
    <property type="match status" value="17"/>
</dbReference>
<reference evidence="16" key="1">
    <citation type="submission" date="2025-08" db="UniProtKB">
        <authorList>
            <consortium name="RefSeq"/>
        </authorList>
    </citation>
    <scope>IDENTIFICATION</scope>
    <source>
        <tissue evidence="16">Silk gland</tissue>
    </source>
</reference>
<evidence type="ECO:0000256" key="7">
    <source>
        <dbReference type="ARBA" id="ARBA00022889"/>
    </source>
</evidence>
<feature type="compositionally biased region" description="Basic and acidic residues" evidence="12">
    <location>
        <begin position="870"/>
        <end position="879"/>
    </location>
</feature>
<feature type="compositionally biased region" description="Basic and acidic residues" evidence="12">
    <location>
        <begin position="5074"/>
        <end position="5162"/>
    </location>
</feature>
<dbReference type="PROSITE" id="PS50853">
    <property type="entry name" value="FN3"/>
    <property type="match status" value="1"/>
</dbReference>
<feature type="region of interest" description="Disordered" evidence="12">
    <location>
        <begin position="6388"/>
        <end position="6430"/>
    </location>
</feature>
<feature type="compositionally biased region" description="Basic and acidic residues" evidence="12">
    <location>
        <begin position="889"/>
        <end position="898"/>
    </location>
</feature>
<evidence type="ECO:0000256" key="3">
    <source>
        <dbReference type="ARBA" id="ARBA00022433"/>
    </source>
</evidence>
<feature type="region of interest" description="Disordered" evidence="12">
    <location>
        <begin position="4711"/>
        <end position="4782"/>
    </location>
</feature>
<feature type="compositionally biased region" description="Basic residues" evidence="12">
    <location>
        <begin position="958"/>
        <end position="969"/>
    </location>
</feature>
<feature type="compositionally biased region" description="Basic and acidic residues" evidence="12">
    <location>
        <begin position="927"/>
        <end position="957"/>
    </location>
</feature>
<dbReference type="InterPro" id="IPR036116">
    <property type="entry name" value="FN3_sf"/>
</dbReference>
<evidence type="ECO:0000313" key="15">
    <source>
        <dbReference type="Proteomes" id="UP000504629"/>
    </source>
</evidence>
<feature type="compositionally biased region" description="Basic residues" evidence="12">
    <location>
        <begin position="5163"/>
        <end position="5173"/>
    </location>
</feature>
<feature type="compositionally biased region" description="Basic and acidic residues" evidence="12">
    <location>
        <begin position="6016"/>
        <end position="6065"/>
    </location>
</feature>
<dbReference type="PANTHER" id="PTHR45080:SF8">
    <property type="entry name" value="IG-LIKE DOMAIN-CONTAINING PROTEIN"/>
    <property type="match status" value="1"/>
</dbReference>
<comment type="similarity">
    <text evidence="2">Belongs to the protein kinase superfamily. CAMK Ser/Thr protein kinase family.</text>
</comment>
<feature type="compositionally biased region" description="Polar residues" evidence="12">
    <location>
        <begin position="7543"/>
        <end position="7563"/>
    </location>
</feature>
<dbReference type="InterPro" id="IPR003599">
    <property type="entry name" value="Ig_sub"/>
</dbReference>
<dbReference type="FunFam" id="2.60.40.10:FF:001307">
    <property type="entry name" value="Stretchin-Mlck, isoform V"/>
    <property type="match status" value="3"/>
</dbReference>
<feature type="compositionally biased region" description="Basic and acidic residues" evidence="12">
    <location>
        <begin position="6072"/>
        <end position="6147"/>
    </location>
</feature>
<feature type="compositionally biased region" description="Basic and acidic residues" evidence="12">
    <location>
        <begin position="5343"/>
        <end position="5626"/>
    </location>
</feature>
<dbReference type="InterPro" id="IPR013783">
    <property type="entry name" value="Ig-like_fold"/>
</dbReference>
<keyword evidence="3" id="KW-0787">Thick filament</keyword>
<feature type="coiled-coil region" evidence="11">
    <location>
        <begin position="4186"/>
        <end position="4296"/>
    </location>
</feature>
<dbReference type="PANTHER" id="PTHR45080">
    <property type="entry name" value="CONTACTIN 5"/>
    <property type="match status" value="1"/>
</dbReference>
<dbReference type="OrthoDB" id="6070751at2759"/>
<evidence type="ECO:0000256" key="5">
    <source>
        <dbReference type="ARBA" id="ARBA00022729"/>
    </source>
</evidence>
<keyword evidence="5" id="KW-0732">Signal</keyword>
<keyword evidence="9" id="KW-0514">Muscle protein</keyword>
<gene>
    <name evidence="16" type="primary">LOC114245917</name>
</gene>
<evidence type="ECO:0000256" key="12">
    <source>
        <dbReference type="SAM" id="MobiDB-lite"/>
    </source>
</evidence>
<feature type="domain" description="Ig-like" evidence="13">
    <location>
        <begin position="203"/>
        <end position="283"/>
    </location>
</feature>
<feature type="compositionally biased region" description="Basic and acidic residues" evidence="12">
    <location>
        <begin position="4742"/>
        <end position="4782"/>
    </location>
</feature>
<feature type="domain" description="Ig-like" evidence="13">
    <location>
        <begin position="7432"/>
        <end position="7520"/>
    </location>
</feature>
<feature type="compositionally biased region" description="Polar residues" evidence="12">
    <location>
        <begin position="4728"/>
        <end position="4739"/>
    </location>
</feature>
<accession>A0A6J2JZ41</accession>
<evidence type="ECO:0000256" key="6">
    <source>
        <dbReference type="ARBA" id="ARBA00022737"/>
    </source>
</evidence>
<dbReference type="FunFam" id="2.60.40.10:FF:000107">
    <property type="entry name" value="Myosin, light chain kinase a"/>
    <property type="match status" value="3"/>
</dbReference>
<dbReference type="Pfam" id="PF07679">
    <property type="entry name" value="I-set"/>
    <property type="match status" value="17"/>
</dbReference>
<name>A0A6J2JZ41_BOMMA</name>
<feature type="compositionally biased region" description="Basic and acidic residues" evidence="12">
    <location>
        <begin position="4718"/>
        <end position="4727"/>
    </location>
</feature>
<dbReference type="GO" id="GO:0032982">
    <property type="term" value="C:myosin filament"/>
    <property type="evidence" value="ECO:0007669"/>
    <property type="project" value="UniProtKB-KW"/>
</dbReference>
<dbReference type="Proteomes" id="UP000504629">
    <property type="component" value="Unplaced"/>
</dbReference>
<feature type="domain" description="Ig-like" evidence="13">
    <location>
        <begin position="6538"/>
        <end position="6623"/>
    </location>
</feature>
<feature type="compositionally biased region" description="Low complexity" evidence="12">
    <location>
        <begin position="6388"/>
        <end position="6401"/>
    </location>
</feature>
<dbReference type="FunFam" id="2.60.40.10:FF:001452">
    <property type="entry name" value="Uncharacterized protein, isoform F"/>
    <property type="match status" value="1"/>
</dbReference>
<dbReference type="SUPFAM" id="SSF49265">
    <property type="entry name" value="Fibronectin type III"/>
    <property type="match status" value="1"/>
</dbReference>
<feature type="compositionally biased region" description="Polar residues" evidence="12">
    <location>
        <begin position="3276"/>
        <end position="3292"/>
    </location>
</feature>
<feature type="domain" description="Ig-like" evidence="13">
    <location>
        <begin position="602"/>
        <end position="680"/>
    </location>
</feature>
<dbReference type="SMART" id="SM00408">
    <property type="entry name" value="IGc2"/>
    <property type="match status" value="15"/>
</dbReference>
<dbReference type="GO" id="GO:0045989">
    <property type="term" value="P:positive regulation of striated muscle contraction"/>
    <property type="evidence" value="ECO:0007669"/>
    <property type="project" value="UniProtKB-ARBA"/>
</dbReference>
<feature type="compositionally biased region" description="Basic and acidic residues" evidence="12">
    <location>
        <begin position="4964"/>
        <end position="5063"/>
    </location>
</feature>
<feature type="compositionally biased region" description="Basic and acidic residues" evidence="12">
    <location>
        <begin position="4821"/>
        <end position="4842"/>
    </location>
</feature>
<dbReference type="GeneID" id="114245917"/>
<keyword evidence="7" id="KW-0130">Cell adhesion</keyword>
<evidence type="ECO:0000256" key="2">
    <source>
        <dbReference type="ARBA" id="ARBA00006692"/>
    </source>
</evidence>
<feature type="domain" description="Ig-like" evidence="13">
    <location>
        <begin position="406"/>
        <end position="480"/>
    </location>
</feature>
<keyword evidence="10" id="KW-0393">Immunoglobulin domain</keyword>
<feature type="compositionally biased region" description="Basic and acidic residues" evidence="12">
    <location>
        <begin position="6155"/>
        <end position="6170"/>
    </location>
</feature>
<dbReference type="FunFam" id="2.60.40.10:FF:001053">
    <property type="entry name" value="Uncharacterized protein, isoform D"/>
    <property type="match status" value="1"/>
</dbReference>
<feature type="region of interest" description="Disordered" evidence="12">
    <location>
        <begin position="3276"/>
        <end position="3298"/>
    </location>
</feature>